<dbReference type="Pfam" id="PF01053">
    <property type="entry name" value="Cys_Met_Meta_PP"/>
    <property type="match status" value="1"/>
</dbReference>
<dbReference type="PANTHER" id="PTHR43797:SF2">
    <property type="entry name" value="HOMOCYSTEINE_CYSTEINE SYNTHASE"/>
    <property type="match status" value="1"/>
</dbReference>
<dbReference type="InterPro" id="IPR006235">
    <property type="entry name" value="OAc-hSer/O-AcSer_sulfhydrylase"/>
</dbReference>
<keyword evidence="3 7" id="KW-0808">Transferase</keyword>
<dbReference type="EMBL" id="QZAA01000160">
    <property type="protein sequence ID" value="RQD75437.1"/>
    <property type="molecule type" value="Genomic_DNA"/>
</dbReference>
<dbReference type="GO" id="GO:0004124">
    <property type="term" value="F:cysteine synthase activity"/>
    <property type="evidence" value="ECO:0007669"/>
    <property type="project" value="TreeGrafter"/>
</dbReference>
<dbReference type="Gene3D" id="3.40.640.10">
    <property type="entry name" value="Type I PLP-dependent aspartate aminotransferase-like (Major domain)"/>
    <property type="match status" value="1"/>
</dbReference>
<dbReference type="InterPro" id="IPR015422">
    <property type="entry name" value="PyrdxlP-dep_Trfase_small"/>
</dbReference>
<evidence type="ECO:0000256" key="2">
    <source>
        <dbReference type="ARBA" id="ARBA00009077"/>
    </source>
</evidence>
<accession>A0A424YDZ4</accession>
<dbReference type="GO" id="GO:0030170">
    <property type="term" value="F:pyridoxal phosphate binding"/>
    <property type="evidence" value="ECO:0007669"/>
    <property type="project" value="InterPro"/>
</dbReference>
<dbReference type="GO" id="GO:0071269">
    <property type="term" value="P:L-homocysteine biosynthetic process"/>
    <property type="evidence" value="ECO:0007669"/>
    <property type="project" value="TreeGrafter"/>
</dbReference>
<evidence type="ECO:0000256" key="3">
    <source>
        <dbReference type="ARBA" id="ARBA00022679"/>
    </source>
</evidence>
<dbReference type="GO" id="GO:0003961">
    <property type="term" value="F:O-acetylhomoserine aminocarboxypropyltransferase activity"/>
    <property type="evidence" value="ECO:0007669"/>
    <property type="project" value="TreeGrafter"/>
</dbReference>
<dbReference type="PIRSF" id="PIRSF001434">
    <property type="entry name" value="CGS"/>
    <property type="match status" value="1"/>
</dbReference>
<sequence length="430" mass="47527">MKDKKYNDFKFDTLALHGGQEPDPVTGASAVPIYQTTSFAFNNAEHAVKLFSLEEFGNIYTRITNPTTQVLEERLALLEGGIGALAVSSGQSASTISILNLAQEGDEIVSAQSLYGGTYNLFNYTFPRMGIKVKFVDARDPENFARAVTEKTKAFFAESLSNPRLDVLDMERVAQIAHQAGVPLIVDNTMTTPYLVKPFDWGADIVVHSITKFVGGHGLSIGGAIIDSGKFDWEKGKHPGLTEPDPSYHGLRYTEAFGEQAYIIKARLQLLRDVGSCISPFNSFTFLQGLETLHLRMERHSENALSLARYLEKHPKVNWVSYPGLKSSNQGGLADKYFYRNLYGAMLGFGIKGGWEAGKRFIENLKVFYHLANLGDARSLALHPASTTHFQLTPQEQEETGVTADYIRLSVGIEDIDDIINDVDQALDKA</sequence>
<dbReference type="GO" id="GO:0019346">
    <property type="term" value="P:transsulfuration"/>
    <property type="evidence" value="ECO:0007669"/>
    <property type="project" value="InterPro"/>
</dbReference>
<proteinExistence type="inferred from homology"/>
<dbReference type="CDD" id="cd00614">
    <property type="entry name" value="CGS_like"/>
    <property type="match status" value="1"/>
</dbReference>
<dbReference type="SUPFAM" id="SSF53383">
    <property type="entry name" value="PLP-dependent transferases"/>
    <property type="match status" value="1"/>
</dbReference>
<keyword evidence="4 5" id="KW-0663">Pyridoxal phosphate</keyword>
<reference evidence="7 8" key="1">
    <citation type="submission" date="2018-08" db="EMBL/GenBank/DDBJ databases">
        <title>The metabolism and importance of syntrophic acetate oxidation coupled to methane or sulfide production in haloalkaline environments.</title>
        <authorList>
            <person name="Timmers P.H.A."/>
            <person name="Vavourakis C.D."/>
            <person name="Sorokin D.Y."/>
            <person name="Sinninghe Damste J.S."/>
            <person name="Muyzer G."/>
            <person name="Stams A.J.M."/>
            <person name="Plugge C.M."/>
        </authorList>
    </citation>
    <scope>NUCLEOTIDE SEQUENCE [LARGE SCALE GENOMIC DNA]</scope>
    <source>
        <strain evidence="7">MSAO_Bac1</strain>
    </source>
</reference>
<dbReference type="InterPro" id="IPR015424">
    <property type="entry name" value="PyrdxlP-dep_Trfase"/>
</dbReference>
<dbReference type="GO" id="GO:0005737">
    <property type="term" value="C:cytoplasm"/>
    <property type="evidence" value="ECO:0007669"/>
    <property type="project" value="TreeGrafter"/>
</dbReference>
<dbReference type="PROSITE" id="PS00868">
    <property type="entry name" value="CYS_MET_METAB_PP"/>
    <property type="match status" value="1"/>
</dbReference>
<gene>
    <name evidence="7" type="ORF">D5R97_06190</name>
</gene>
<dbReference type="AlphaFoldDB" id="A0A424YDZ4"/>
<comment type="cofactor">
    <cofactor evidence="1 6">
        <name>pyridoxal 5'-phosphate</name>
        <dbReference type="ChEBI" id="CHEBI:597326"/>
    </cofactor>
</comment>
<dbReference type="FunFam" id="3.40.640.10:FF:000035">
    <property type="entry name" value="O-succinylhomoserine sulfhydrylase"/>
    <property type="match status" value="1"/>
</dbReference>
<comment type="similarity">
    <text evidence="2 6">Belongs to the trans-sulfuration enzymes family.</text>
</comment>
<dbReference type="Proteomes" id="UP000285138">
    <property type="component" value="Unassembled WGS sequence"/>
</dbReference>
<protein>
    <submittedName>
        <fullName evidence="7">O-acetylhomoserine aminocarboxypropyltransferase/cysteine synthase</fullName>
    </submittedName>
</protein>
<dbReference type="NCBIfam" id="TIGR01326">
    <property type="entry name" value="OAH_OAS_sulfhy"/>
    <property type="match status" value="1"/>
</dbReference>
<dbReference type="PANTHER" id="PTHR43797">
    <property type="entry name" value="HOMOCYSTEINE/CYSTEINE SYNTHASE"/>
    <property type="match status" value="1"/>
</dbReference>
<comment type="caution">
    <text evidence="7">The sequence shown here is derived from an EMBL/GenBank/DDBJ whole genome shotgun (WGS) entry which is preliminary data.</text>
</comment>
<dbReference type="Gene3D" id="3.90.1150.10">
    <property type="entry name" value="Aspartate Aminotransferase, domain 1"/>
    <property type="match status" value="1"/>
</dbReference>
<dbReference type="InterPro" id="IPR015421">
    <property type="entry name" value="PyrdxlP-dep_Trfase_major"/>
</dbReference>
<evidence type="ECO:0000256" key="5">
    <source>
        <dbReference type="PIRSR" id="PIRSR001434-2"/>
    </source>
</evidence>
<evidence type="ECO:0000313" key="7">
    <source>
        <dbReference type="EMBL" id="RQD75437.1"/>
    </source>
</evidence>
<evidence type="ECO:0000256" key="6">
    <source>
        <dbReference type="RuleBase" id="RU362118"/>
    </source>
</evidence>
<feature type="modified residue" description="N6-(pyridoxal phosphate)lysine" evidence="5">
    <location>
        <position position="212"/>
    </location>
</feature>
<evidence type="ECO:0000256" key="4">
    <source>
        <dbReference type="ARBA" id="ARBA00022898"/>
    </source>
</evidence>
<dbReference type="InterPro" id="IPR000277">
    <property type="entry name" value="Cys/Met-Metab_PyrdxlP-dep_enz"/>
</dbReference>
<evidence type="ECO:0000256" key="1">
    <source>
        <dbReference type="ARBA" id="ARBA00001933"/>
    </source>
</evidence>
<name>A0A424YDZ4_9FIRM</name>
<organism evidence="7 8">
    <name type="scientific">Candidatus Syntrophonatronum acetioxidans</name>
    <dbReference type="NCBI Taxonomy" id="1795816"/>
    <lineage>
        <taxon>Bacteria</taxon>
        <taxon>Bacillati</taxon>
        <taxon>Bacillota</taxon>
        <taxon>Clostridia</taxon>
        <taxon>Eubacteriales</taxon>
        <taxon>Syntrophomonadaceae</taxon>
        <taxon>Candidatus Syntrophonatronum</taxon>
    </lineage>
</organism>
<dbReference type="InterPro" id="IPR054542">
    <property type="entry name" value="Cys_met_metab_PP"/>
</dbReference>
<dbReference type="GO" id="GO:0006535">
    <property type="term" value="P:cysteine biosynthetic process from serine"/>
    <property type="evidence" value="ECO:0007669"/>
    <property type="project" value="TreeGrafter"/>
</dbReference>
<evidence type="ECO:0000313" key="8">
    <source>
        <dbReference type="Proteomes" id="UP000285138"/>
    </source>
</evidence>